<proteinExistence type="predicted"/>
<organism evidence="1 2">
    <name type="scientific">Candidatus Desantisbacteria bacterium CG_4_10_14_0_8_um_filter_48_22</name>
    <dbReference type="NCBI Taxonomy" id="1974543"/>
    <lineage>
        <taxon>Bacteria</taxon>
        <taxon>Candidatus Desantisiibacteriota</taxon>
    </lineage>
</organism>
<protein>
    <submittedName>
        <fullName evidence="1">Uncharacterized protein</fullName>
    </submittedName>
</protein>
<reference evidence="2" key="1">
    <citation type="submission" date="2017-09" db="EMBL/GenBank/DDBJ databases">
        <title>Depth-based differentiation of microbial function through sediment-hosted aquifers and enrichment of novel symbionts in the deep terrestrial subsurface.</title>
        <authorList>
            <person name="Probst A.J."/>
            <person name="Ladd B."/>
            <person name="Jarett J.K."/>
            <person name="Geller-Mcgrath D.E."/>
            <person name="Sieber C.M.K."/>
            <person name="Emerson J.B."/>
            <person name="Anantharaman K."/>
            <person name="Thomas B.C."/>
            <person name="Malmstrom R."/>
            <person name="Stieglmeier M."/>
            <person name="Klingl A."/>
            <person name="Woyke T."/>
            <person name="Ryan C.M."/>
            <person name="Banfield J.F."/>
        </authorList>
    </citation>
    <scope>NUCLEOTIDE SEQUENCE [LARGE SCALE GENOMIC DNA]</scope>
</reference>
<evidence type="ECO:0000313" key="1">
    <source>
        <dbReference type="EMBL" id="PIZ15124.1"/>
    </source>
</evidence>
<gene>
    <name evidence="1" type="ORF">COY52_10350</name>
</gene>
<dbReference type="Proteomes" id="UP000229307">
    <property type="component" value="Unassembled WGS sequence"/>
</dbReference>
<dbReference type="AlphaFoldDB" id="A0A2M7S6J0"/>
<sequence length="347" mass="39102">MKLLLVLPNSIFNKIQQLIESGKYASSSDFFIAAVENQLLLETTLSKGTDVVLPDTDTITSEKTREDIVKRFVLKPGKELIKTVATPLPEQLLYPGSDSENDLFLWGQINRIFPMKVGLRILANLLAEKNEQYIELDEFTEKAVELAKLVRSRLMAETLQITGKKDSLWSGLPSEDSDKSASRYKMQFLAYLRKDGIIEGGLGRLKFVNLKREENRKTHIGITEKGLEFCVLENPILDAGVYNSGSLSEEGRQFYLRHISSEVPGETRAFVDVLSLLKEGKNSQSSLNRELRKIWPKNWSGAVINTQRNGTVSRLAELSLMEKIKNGIEVEYRISKTGIDFLAKGTK</sequence>
<comment type="caution">
    <text evidence="1">The sequence shown here is derived from an EMBL/GenBank/DDBJ whole genome shotgun (WGS) entry which is preliminary data.</text>
</comment>
<name>A0A2M7S6J0_9BACT</name>
<dbReference type="EMBL" id="PFMR01000280">
    <property type="protein sequence ID" value="PIZ15124.1"/>
    <property type="molecule type" value="Genomic_DNA"/>
</dbReference>
<accession>A0A2M7S6J0</accession>
<evidence type="ECO:0000313" key="2">
    <source>
        <dbReference type="Proteomes" id="UP000229307"/>
    </source>
</evidence>